<dbReference type="GO" id="GO:0016020">
    <property type="term" value="C:membrane"/>
    <property type="evidence" value="ECO:0007669"/>
    <property type="project" value="InterPro"/>
</dbReference>
<feature type="coiled-coil region" evidence="3">
    <location>
        <begin position="105"/>
        <end position="165"/>
    </location>
</feature>
<name>A0A928VVI0_9CYAN</name>
<dbReference type="PANTHER" id="PTHR43308:SF1">
    <property type="entry name" value="OUTER MEMBRANE PROTEIN ALPHA"/>
    <property type="match status" value="1"/>
</dbReference>
<dbReference type="RefSeq" id="WP_264328072.1">
    <property type="nucleotide sequence ID" value="NZ_JADEXQ010000170.1"/>
</dbReference>
<comment type="caution">
    <text evidence="5">The sequence shown here is derived from an EMBL/GenBank/DDBJ whole genome shotgun (WGS) entry which is preliminary data.</text>
</comment>
<keyword evidence="3" id="KW-0175">Coiled coil</keyword>
<dbReference type="Pfam" id="PF04966">
    <property type="entry name" value="OprB"/>
    <property type="match status" value="1"/>
</dbReference>
<dbReference type="AlphaFoldDB" id="A0A928VVI0"/>
<dbReference type="Gene3D" id="2.40.160.180">
    <property type="entry name" value="Carbohydrate-selective porin OprB"/>
    <property type="match status" value="1"/>
</dbReference>
<organism evidence="5 6">
    <name type="scientific">Romeriopsis navalis LEGE 11480</name>
    <dbReference type="NCBI Taxonomy" id="2777977"/>
    <lineage>
        <taxon>Bacteria</taxon>
        <taxon>Bacillati</taxon>
        <taxon>Cyanobacteriota</taxon>
        <taxon>Cyanophyceae</taxon>
        <taxon>Leptolyngbyales</taxon>
        <taxon>Leptolyngbyaceae</taxon>
        <taxon>Romeriopsis</taxon>
        <taxon>Romeriopsis navalis</taxon>
    </lineage>
</organism>
<evidence type="ECO:0000256" key="2">
    <source>
        <dbReference type="RuleBase" id="RU363072"/>
    </source>
</evidence>
<keyword evidence="6" id="KW-1185">Reference proteome</keyword>
<feature type="signal peptide" evidence="2">
    <location>
        <begin position="1"/>
        <end position="20"/>
    </location>
</feature>
<evidence type="ECO:0000313" key="6">
    <source>
        <dbReference type="Proteomes" id="UP000625316"/>
    </source>
</evidence>
<evidence type="ECO:0000259" key="4">
    <source>
        <dbReference type="PROSITE" id="PS51272"/>
    </source>
</evidence>
<accession>A0A928VVI0</accession>
<gene>
    <name evidence="5" type="ORF">IQ266_26360</name>
</gene>
<dbReference type="InterPro" id="IPR007049">
    <property type="entry name" value="Carb-sel_porin_OprB"/>
</dbReference>
<protein>
    <submittedName>
        <fullName evidence="5">Iron uptake porin</fullName>
    </submittedName>
</protein>
<proteinExistence type="inferred from homology"/>
<evidence type="ECO:0000256" key="3">
    <source>
        <dbReference type="SAM" id="Coils"/>
    </source>
</evidence>
<dbReference type="NCBIfam" id="NF033921">
    <property type="entry name" value="por_somb"/>
    <property type="match status" value="1"/>
</dbReference>
<dbReference type="SUPFAM" id="SSF56935">
    <property type="entry name" value="Porins"/>
    <property type="match status" value="1"/>
</dbReference>
<feature type="chain" id="PRO_5038154489" evidence="2">
    <location>
        <begin position="21"/>
        <end position="530"/>
    </location>
</feature>
<dbReference type="InterPro" id="IPR047684">
    <property type="entry name" value="Por_som-like"/>
</dbReference>
<dbReference type="InterPro" id="IPR001119">
    <property type="entry name" value="SLH_dom"/>
</dbReference>
<evidence type="ECO:0000313" key="5">
    <source>
        <dbReference type="EMBL" id="MBE9033262.1"/>
    </source>
</evidence>
<reference evidence="5" key="1">
    <citation type="submission" date="2020-10" db="EMBL/GenBank/DDBJ databases">
        <authorList>
            <person name="Castelo-Branco R."/>
            <person name="Eusebio N."/>
            <person name="Adriana R."/>
            <person name="Vieira A."/>
            <person name="Brugerolle De Fraissinette N."/>
            <person name="Rezende De Castro R."/>
            <person name="Schneider M.P."/>
            <person name="Vasconcelos V."/>
            <person name="Leao P.N."/>
        </authorList>
    </citation>
    <scope>NUCLEOTIDE SEQUENCE</scope>
    <source>
        <strain evidence="5">LEGE 11480</strain>
    </source>
</reference>
<evidence type="ECO:0000256" key="1">
    <source>
        <dbReference type="ARBA" id="ARBA00008769"/>
    </source>
</evidence>
<dbReference type="GO" id="GO:0008643">
    <property type="term" value="P:carbohydrate transport"/>
    <property type="evidence" value="ECO:0007669"/>
    <property type="project" value="InterPro"/>
</dbReference>
<dbReference type="PROSITE" id="PS51272">
    <property type="entry name" value="SLH"/>
    <property type="match status" value="1"/>
</dbReference>
<dbReference type="InterPro" id="IPR051465">
    <property type="entry name" value="Cell_Envelope_Struct_Comp"/>
</dbReference>
<sequence length="530" mass="58311">MIKISLGIVSSLGISSGAHAQTISPNLLPETEPTNPQTLPIADPLMQSVPSVQIFSDVTPDDWAYEYVKTLNERYNLKIGDADGKFRGNEPLTRYEFASVLAQVLKRVEIFRDQEQEELNALQRLLNSYRDALTSLRIRMRGLPRQDGRAELNGLEERSDRLVKQNVSPTTKLQTQIVQSLTDGTGANTTTLSRIRLNLRSSFRGTDQLVTQLEFGNNGRDAIAKAQEEQGNALGSVGAIADGGGLIETGTATQGRIRKLYYEFPVSQAVRVAIGSNLPPSDFVDRNRFANSSGRNFASSFFANNPLIVQNEIDQLGGAGVAADWKITPQISLRGIYAAADADRPQSNNVVTNIAAAQGVSAPLPQTTGGLFGDRYQATIEAEYQPRKDVAVRLQYTNAQINGMDINAVGLNAEWAIRREIAVFGRLGFGRYAGFNLRRFEDLDLNPRSWMVGATLRNFLITGSKAGIAIGQPFVESDFGNATQTNTEAYFSFLINDKINLIPSLQIVSNPDNRRGKTIWQWAFRVVVDF</sequence>
<feature type="domain" description="SLH" evidence="4">
    <location>
        <begin position="51"/>
        <end position="115"/>
    </location>
</feature>
<dbReference type="InterPro" id="IPR038673">
    <property type="entry name" value="OprB_sf"/>
</dbReference>
<keyword evidence="2" id="KW-0732">Signal</keyword>
<dbReference type="GO" id="GO:0015288">
    <property type="term" value="F:porin activity"/>
    <property type="evidence" value="ECO:0007669"/>
    <property type="project" value="InterPro"/>
</dbReference>
<comment type="similarity">
    <text evidence="1 2">Belongs to the OprB family.</text>
</comment>
<dbReference type="Proteomes" id="UP000625316">
    <property type="component" value="Unassembled WGS sequence"/>
</dbReference>
<dbReference type="EMBL" id="JADEXQ010000170">
    <property type="protein sequence ID" value="MBE9033262.1"/>
    <property type="molecule type" value="Genomic_DNA"/>
</dbReference>
<dbReference type="Pfam" id="PF00395">
    <property type="entry name" value="SLH"/>
    <property type="match status" value="1"/>
</dbReference>
<dbReference type="PANTHER" id="PTHR43308">
    <property type="entry name" value="OUTER MEMBRANE PROTEIN ALPHA-RELATED"/>
    <property type="match status" value="1"/>
</dbReference>